<organism evidence="1 2">
    <name type="scientific">Rhizopogon vesiculosus</name>
    <dbReference type="NCBI Taxonomy" id="180088"/>
    <lineage>
        <taxon>Eukaryota</taxon>
        <taxon>Fungi</taxon>
        <taxon>Dikarya</taxon>
        <taxon>Basidiomycota</taxon>
        <taxon>Agaricomycotina</taxon>
        <taxon>Agaricomycetes</taxon>
        <taxon>Agaricomycetidae</taxon>
        <taxon>Boletales</taxon>
        <taxon>Suillineae</taxon>
        <taxon>Rhizopogonaceae</taxon>
        <taxon>Rhizopogon</taxon>
    </lineage>
</organism>
<proteinExistence type="predicted"/>
<dbReference type="EMBL" id="LVVM01005065">
    <property type="protein sequence ID" value="OJA11460.1"/>
    <property type="molecule type" value="Genomic_DNA"/>
</dbReference>
<comment type="caution">
    <text evidence="1">The sequence shown here is derived from an EMBL/GenBank/DDBJ whole genome shotgun (WGS) entry which is preliminary data.</text>
</comment>
<evidence type="ECO:0000313" key="2">
    <source>
        <dbReference type="Proteomes" id="UP000183567"/>
    </source>
</evidence>
<gene>
    <name evidence="1" type="ORF">AZE42_12629</name>
</gene>
<dbReference type="AlphaFoldDB" id="A0A1J8QI94"/>
<accession>A0A1J8QI94</accession>
<dbReference type="Proteomes" id="UP000183567">
    <property type="component" value="Unassembled WGS sequence"/>
</dbReference>
<protein>
    <submittedName>
        <fullName evidence="1">Uncharacterized protein</fullName>
    </submittedName>
</protein>
<sequence length="30" mass="3542">MESLLYDDRASRLAEELKIEGDGRTLRKIY</sequence>
<name>A0A1J8QI94_9AGAM</name>
<evidence type="ECO:0000313" key="1">
    <source>
        <dbReference type="EMBL" id="OJA11460.1"/>
    </source>
</evidence>
<reference evidence="1 2" key="1">
    <citation type="submission" date="2016-03" db="EMBL/GenBank/DDBJ databases">
        <title>Comparative genomics of the ectomycorrhizal sister species Rhizopogon vinicolor and Rhizopogon vesiculosus (Basidiomycota: Boletales) reveals a divergence of the mating type B locus.</title>
        <authorList>
            <person name="Mujic A.B."/>
            <person name="Kuo A."/>
            <person name="Tritt A."/>
            <person name="Lipzen A."/>
            <person name="Chen C."/>
            <person name="Johnson J."/>
            <person name="Sharma A."/>
            <person name="Barry K."/>
            <person name="Grigoriev I.V."/>
            <person name="Spatafora J.W."/>
        </authorList>
    </citation>
    <scope>NUCLEOTIDE SEQUENCE [LARGE SCALE GENOMIC DNA]</scope>
    <source>
        <strain evidence="1 2">AM-OR11-056</strain>
    </source>
</reference>
<keyword evidence="2" id="KW-1185">Reference proteome</keyword>